<dbReference type="InterPro" id="IPR018097">
    <property type="entry name" value="EGF_Ca-bd_CS"/>
</dbReference>
<dbReference type="Gene3D" id="2.10.25.10">
    <property type="entry name" value="Laminin"/>
    <property type="match status" value="6"/>
</dbReference>
<dbReference type="Pfam" id="PF12661">
    <property type="entry name" value="hEGF"/>
    <property type="match status" value="1"/>
</dbReference>
<dbReference type="FunFam" id="2.10.25.10:FF:000379">
    <property type="entry name" value="Cubilin"/>
    <property type="match status" value="1"/>
</dbReference>
<comment type="subcellular location">
    <subcellularLocation>
        <location evidence="1">Cell membrane</location>
        <topology evidence="1">Peripheral membrane protein</topology>
    </subcellularLocation>
</comment>
<dbReference type="InterPro" id="IPR000742">
    <property type="entry name" value="EGF"/>
</dbReference>
<evidence type="ECO:0000256" key="6">
    <source>
        <dbReference type="ARBA" id="ARBA00022729"/>
    </source>
</evidence>
<dbReference type="SMART" id="SM00181">
    <property type="entry name" value="EGF"/>
    <property type="match status" value="8"/>
</dbReference>
<dbReference type="PROSITE" id="PS01186">
    <property type="entry name" value="EGF_2"/>
    <property type="match status" value="3"/>
</dbReference>
<dbReference type="PROSITE" id="PS00022">
    <property type="entry name" value="EGF_1"/>
    <property type="match status" value="2"/>
</dbReference>
<evidence type="ECO:0000256" key="8">
    <source>
        <dbReference type="ARBA" id="ARBA00022837"/>
    </source>
</evidence>
<reference evidence="19 20" key="1">
    <citation type="journal article" date="2007" name="Nature">
        <title>Evolution of genes and genomes on the Drosophila phylogeny.</title>
        <authorList>
            <consortium name="Drosophila 12 Genomes Consortium"/>
            <person name="Clark A.G."/>
            <person name="Eisen M.B."/>
            <person name="Smith D.R."/>
            <person name="Bergman C.M."/>
            <person name="Oliver B."/>
            <person name="Markow T.A."/>
            <person name="Kaufman T.C."/>
            <person name="Kellis M."/>
            <person name="Gelbart W."/>
            <person name="Iyer V.N."/>
            <person name="Pollard D.A."/>
            <person name="Sackton T.B."/>
            <person name="Larracuente A.M."/>
            <person name="Singh N.D."/>
            <person name="Abad J.P."/>
            <person name="Abt D.N."/>
            <person name="Adryan B."/>
            <person name="Aguade M."/>
            <person name="Akashi H."/>
            <person name="Anderson W.W."/>
            <person name="Aquadro C.F."/>
            <person name="Ardell D.H."/>
            <person name="Arguello R."/>
            <person name="Artieri C.G."/>
            <person name="Barbash D.A."/>
            <person name="Barker D."/>
            <person name="Barsanti P."/>
            <person name="Batterham P."/>
            <person name="Batzoglou S."/>
            <person name="Begun D."/>
            <person name="Bhutkar A."/>
            <person name="Blanco E."/>
            <person name="Bosak S.A."/>
            <person name="Bradley R.K."/>
            <person name="Brand A.D."/>
            <person name="Brent M.R."/>
            <person name="Brooks A.N."/>
            <person name="Brown R.H."/>
            <person name="Butlin R.K."/>
            <person name="Caggese C."/>
            <person name="Calvi B.R."/>
            <person name="Bernardo de Carvalho A."/>
            <person name="Caspi A."/>
            <person name="Castrezana S."/>
            <person name="Celniker S.E."/>
            <person name="Chang J.L."/>
            <person name="Chapple C."/>
            <person name="Chatterji S."/>
            <person name="Chinwalla A."/>
            <person name="Civetta A."/>
            <person name="Clifton S.W."/>
            <person name="Comeron J.M."/>
            <person name="Costello J.C."/>
            <person name="Coyne J.A."/>
            <person name="Daub J."/>
            <person name="David R.G."/>
            <person name="Delcher A.L."/>
            <person name="Delehaunty K."/>
            <person name="Do C.B."/>
            <person name="Ebling H."/>
            <person name="Edwards K."/>
            <person name="Eickbush T."/>
            <person name="Evans J.D."/>
            <person name="Filipski A."/>
            <person name="Findeiss S."/>
            <person name="Freyhult E."/>
            <person name="Fulton L."/>
            <person name="Fulton R."/>
            <person name="Garcia A.C."/>
            <person name="Gardiner A."/>
            <person name="Garfield D.A."/>
            <person name="Garvin B.E."/>
            <person name="Gibson G."/>
            <person name="Gilbert D."/>
            <person name="Gnerre S."/>
            <person name="Godfrey J."/>
            <person name="Good R."/>
            <person name="Gotea V."/>
            <person name="Gravely B."/>
            <person name="Greenberg A.J."/>
            <person name="Griffiths-Jones S."/>
            <person name="Gross S."/>
            <person name="Guigo R."/>
            <person name="Gustafson E.A."/>
            <person name="Haerty W."/>
            <person name="Hahn M.W."/>
            <person name="Halligan D.L."/>
            <person name="Halpern A.L."/>
            <person name="Halter G.M."/>
            <person name="Han M.V."/>
            <person name="Heger A."/>
            <person name="Hillier L."/>
            <person name="Hinrichs A.S."/>
            <person name="Holmes I."/>
            <person name="Hoskins R.A."/>
            <person name="Hubisz M.J."/>
            <person name="Hultmark D."/>
            <person name="Huntley M.A."/>
            <person name="Jaffe D.B."/>
            <person name="Jagadeeshan S."/>
            <person name="Jeck W.R."/>
            <person name="Johnson J."/>
            <person name="Jones C.D."/>
            <person name="Jordan W.C."/>
            <person name="Karpen G.H."/>
            <person name="Kataoka E."/>
            <person name="Keightley P.D."/>
            <person name="Kheradpour P."/>
            <person name="Kirkness E.F."/>
            <person name="Koerich L.B."/>
            <person name="Kristiansen K."/>
            <person name="Kudrna D."/>
            <person name="Kulathinal R.J."/>
            <person name="Kumar S."/>
            <person name="Kwok R."/>
            <person name="Lander E."/>
            <person name="Langley C.H."/>
            <person name="Lapoint R."/>
            <person name="Lazzaro B.P."/>
            <person name="Lee S.J."/>
            <person name="Levesque L."/>
            <person name="Li R."/>
            <person name="Lin C.F."/>
            <person name="Lin M.F."/>
            <person name="Lindblad-Toh K."/>
            <person name="Llopart A."/>
            <person name="Long M."/>
            <person name="Low L."/>
            <person name="Lozovsky E."/>
            <person name="Lu J."/>
            <person name="Luo M."/>
            <person name="Machado C.A."/>
            <person name="Makalowski W."/>
            <person name="Marzo M."/>
            <person name="Matsuda M."/>
            <person name="Matzkin L."/>
            <person name="McAllister B."/>
            <person name="McBride C.S."/>
            <person name="McKernan B."/>
            <person name="McKernan K."/>
            <person name="Mendez-Lago M."/>
            <person name="Minx P."/>
            <person name="Mollenhauer M.U."/>
            <person name="Montooth K."/>
            <person name="Mount S.M."/>
            <person name="Mu X."/>
            <person name="Myers E."/>
            <person name="Negre B."/>
            <person name="Newfeld S."/>
            <person name="Nielsen R."/>
            <person name="Noor M.A."/>
            <person name="O'Grady P."/>
            <person name="Pachter L."/>
            <person name="Papaceit M."/>
            <person name="Parisi M.J."/>
            <person name="Parisi M."/>
            <person name="Parts L."/>
            <person name="Pedersen J.S."/>
            <person name="Pesole G."/>
            <person name="Phillippy A.M."/>
            <person name="Ponting C.P."/>
            <person name="Pop M."/>
            <person name="Porcelli D."/>
            <person name="Powell J.R."/>
            <person name="Prohaska S."/>
            <person name="Pruitt K."/>
            <person name="Puig M."/>
            <person name="Quesneville H."/>
            <person name="Ram K.R."/>
            <person name="Rand D."/>
            <person name="Rasmussen M.D."/>
            <person name="Reed L.K."/>
            <person name="Reenan R."/>
            <person name="Reily A."/>
            <person name="Remington K.A."/>
            <person name="Rieger T.T."/>
            <person name="Ritchie M.G."/>
            <person name="Robin C."/>
            <person name="Rogers Y.H."/>
            <person name="Rohde C."/>
            <person name="Rozas J."/>
            <person name="Rubenfield M.J."/>
            <person name="Ruiz A."/>
            <person name="Russo S."/>
            <person name="Salzberg S.L."/>
            <person name="Sanchez-Gracia A."/>
            <person name="Saranga D.J."/>
            <person name="Sato H."/>
            <person name="Schaeffer S.W."/>
            <person name="Schatz M.C."/>
            <person name="Schlenke T."/>
            <person name="Schwartz R."/>
            <person name="Segarra C."/>
            <person name="Singh R.S."/>
            <person name="Sirot L."/>
            <person name="Sirota M."/>
            <person name="Sisneros N.B."/>
            <person name="Smith C.D."/>
            <person name="Smith T.F."/>
            <person name="Spieth J."/>
            <person name="Stage D.E."/>
            <person name="Stark A."/>
            <person name="Stephan W."/>
            <person name="Strausberg R.L."/>
            <person name="Strempel S."/>
            <person name="Sturgill D."/>
            <person name="Sutton G."/>
            <person name="Sutton G.G."/>
            <person name="Tao W."/>
            <person name="Teichmann S."/>
            <person name="Tobari Y.N."/>
            <person name="Tomimura Y."/>
            <person name="Tsolas J.M."/>
            <person name="Valente V.L."/>
            <person name="Venter E."/>
            <person name="Venter J.C."/>
            <person name="Vicario S."/>
            <person name="Vieira F.G."/>
            <person name="Vilella A.J."/>
            <person name="Villasante A."/>
            <person name="Walenz B."/>
            <person name="Wang J."/>
            <person name="Wasserman M."/>
            <person name="Watts T."/>
            <person name="Wilson D."/>
            <person name="Wilson R.K."/>
            <person name="Wing R.A."/>
            <person name="Wolfner M.F."/>
            <person name="Wong A."/>
            <person name="Wong G.K."/>
            <person name="Wu C.I."/>
            <person name="Wu G."/>
            <person name="Yamamoto D."/>
            <person name="Yang H.P."/>
            <person name="Yang S.P."/>
            <person name="Yorke J.A."/>
            <person name="Yoshida K."/>
            <person name="Zdobnov E."/>
            <person name="Zhang P."/>
            <person name="Zhang Y."/>
            <person name="Zimin A.V."/>
            <person name="Baldwin J."/>
            <person name="Abdouelleil A."/>
            <person name="Abdulkadir J."/>
            <person name="Abebe A."/>
            <person name="Abera B."/>
            <person name="Abreu J."/>
            <person name="Acer S.C."/>
            <person name="Aftuck L."/>
            <person name="Alexander A."/>
            <person name="An P."/>
            <person name="Anderson E."/>
            <person name="Anderson S."/>
            <person name="Arachi H."/>
            <person name="Azer M."/>
            <person name="Bachantsang P."/>
            <person name="Barry A."/>
            <person name="Bayul T."/>
            <person name="Berlin A."/>
            <person name="Bessette D."/>
            <person name="Bloom T."/>
            <person name="Blye J."/>
            <person name="Boguslavskiy L."/>
            <person name="Bonnet C."/>
            <person name="Boukhgalter B."/>
            <person name="Bourzgui I."/>
            <person name="Brown A."/>
            <person name="Cahill P."/>
            <person name="Channer S."/>
            <person name="Cheshatsang Y."/>
            <person name="Chuda L."/>
            <person name="Citroen M."/>
            <person name="Collymore A."/>
            <person name="Cooke P."/>
            <person name="Costello M."/>
            <person name="D'Aco K."/>
            <person name="Daza R."/>
            <person name="De Haan G."/>
            <person name="DeGray S."/>
            <person name="DeMaso C."/>
            <person name="Dhargay N."/>
            <person name="Dooley K."/>
            <person name="Dooley E."/>
            <person name="Doricent M."/>
            <person name="Dorje P."/>
            <person name="Dorjee K."/>
            <person name="Dupes A."/>
            <person name="Elong R."/>
            <person name="Falk J."/>
            <person name="Farina A."/>
            <person name="Faro S."/>
            <person name="Ferguson D."/>
            <person name="Fisher S."/>
            <person name="Foley C.D."/>
            <person name="Franke A."/>
            <person name="Friedrich D."/>
            <person name="Gadbois L."/>
            <person name="Gearin G."/>
            <person name="Gearin C.R."/>
            <person name="Giannoukos G."/>
            <person name="Goode T."/>
            <person name="Graham J."/>
            <person name="Grandbois E."/>
            <person name="Grewal S."/>
            <person name="Gyaltsen K."/>
            <person name="Hafez N."/>
            <person name="Hagos B."/>
            <person name="Hall J."/>
            <person name="Henson C."/>
            <person name="Hollinger A."/>
            <person name="Honan T."/>
            <person name="Huard M.D."/>
            <person name="Hughes L."/>
            <person name="Hurhula B."/>
            <person name="Husby M.E."/>
            <person name="Kamat A."/>
            <person name="Kanga B."/>
            <person name="Kashin S."/>
            <person name="Khazanovich D."/>
            <person name="Kisner P."/>
            <person name="Lance K."/>
            <person name="Lara M."/>
            <person name="Lee W."/>
            <person name="Lennon N."/>
            <person name="Letendre F."/>
            <person name="LeVine R."/>
            <person name="Lipovsky A."/>
            <person name="Liu X."/>
            <person name="Liu J."/>
            <person name="Liu S."/>
            <person name="Lokyitsang T."/>
            <person name="Lokyitsang Y."/>
            <person name="Lubonja R."/>
            <person name="Lui A."/>
            <person name="MacDonald P."/>
            <person name="Magnisalis V."/>
            <person name="Maru K."/>
            <person name="Matthews C."/>
            <person name="McCusker W."/>
            <person name="McDonough S."/>
            <person name="Mehta T."/>
            <person name="Meldrim J."/>
            <person name="Meneus L."/>
            <person name="Mihai O."/>
            <person name="Mihalev A."/>
            <person name="Mihova T."/>
            <person name="Mittelman R."/>
            <person name="Mlenga V."/>
            <person name="Montmayeur A."/>
            <person name="Mulrain L."/>
            <person name="Navidi A."/>
            <person name="Naylor J."/>
            <person name="Negash T."/>
            <person name="Nguyen T."/>
            <person name="Nguyen N."/>
            <person name="Nicol R."/>
            <person name="Norbu C."/>
            <person name="Norbu N."/>
            <person name="Novod N."/>
            <person name="O'Neill B."/>
            <person name="Osman S."/>
            <person name="Markiewicz E."/>
            <person name="Oyono O.L."/>
            <person name="Patti C."/>
            <person name="Phunkhang P."/>
            <person name="Pierre F."/>
            <person name="Priest M."/>
            <person name="Raghuraman S."/>
            <person name="Rege F."/>
            <person name="Reyes R."/>
            <person name="Rise C."/>
            <person name="Rogov P."/>
            <person name="Ross K."/>
            <person name="Ryan E."/>
            <person name="Settipalli S."/>
            <person name="Shea T."/>
            <person name="Sherpa N."/>
            <person name="Shi L."/>
            <person name="Shih D."/>
            <person name="Sparrow T."/>
            <person name="Spaulding J."/>
            <person name="Stalker J."/>
            <person name="Stange-Thomann N."/>
            <person name="Stavropoulos S."/>
            <person name="Stone C."/>
            <person name="Strader C."/>
            <person name="Tesfaye S."/>
            <person name="Thomson T."/>
            <person name="Thoulutsang Y."/>
            <person name="Thoulutsang D."/>
            <person name="Topham K."/>
            <person name="Topping I."/>
            <person name="Tsamla T."/>
            <person name="Vassiliev H."/>
            <person name="Vo A."/>
            <person name="Wangchuk T."/>
            <person name="Wangdi T."/>
            <person name="Weiand M."/>
            <person name="Wilkinson J."/>
            <person name="Wilson A."/>
            <person name="Yadav S."/>
            <person name="Young G."/>
            <person name="Yu Q."/>
            <person name="Zembek L."/>
            <person name="Zhong D."/>
            <person name="Zimmer A."/>
            <person name="Zwirko Z."/>
            <person name="Jaffe D.B."/>
            <person name="Alvarez P."/>
            <person name="Brockman W."/>
            <person name="Butler J."/>
            <person name="Chin C."/>
            <person name="Gnerre S."/>
            <person name="Grabherr M."/>
            <person name="Kleber M."/>
            <person name="Mauceli E."/>
            <person name="MacCallum I."/>
        </authorList>
    </citation>
    <scope>NUCLEOTIDE SEQUENCE [LARGE SCALE GENOMIC DNA]</scope>
    <source>
        <strain evidence="20">Tucson 14030-0811.24</strain>
    </source>
</reference>
<feature type="domain" description="EGF-like" evidence="18">
    <location>
        <begin position="462"/>
        <end position="501"/>
    </location>
</feature>
<evidence type="ECO:0000259" key="18">
    <source>
        <dbReference type="PROSITE" id="PS50026"/>
    </source>
</evidence>
<dbReference type="PROSITE" id="PS01180">
    <property type="entry name" value="CUB"/>
    <property type="match status" value="25"/>
</dbReference>
<feature type="domain" description="EGF-like" evidence="18">
    <location>
        <begin position="377"/>
        <end position="415"/>
    </location>
</feature>
<sequence length="3746" mass="417366">MWLKLGGIALILALIAESVESFVNAPKIISKDGNLIFESGANRNISFRLSGTSRFLINEEYDVLELLLATASGKKGPNDDKENWDANNDFADLRDLASQLQTFKSSVFGAKGLRSKVQELQNRTRTSKNEMNRIRERLTIVENKVTVLKSQLSLDSCRSGPCQNGGKCYNTFNGYRCQCRSTFEGINCESDVNECALYDGSDLGCQNGAQCVNQFGSFSCLCAAGWHGIHCTQRKGDCLQSSSWELCGHGSCVPSNDELGYRCLCDQGWKSNGLSPACTEDVDECSESAAHTPCSTKCINLPGSFTCGPCPAGLTGNGVSCRDLDECAVNNGGCSLSPKVDCINTYGSNHCGACPVGWMGDGRTCVRDPRQGSAIGSITSCSRNTNLCHPRATCAEISNTVVCSCPAGMIGSGFGPNGCITGTANNCDGLPCLNGGTCLDAGMSNFTCLCPRGYRLPICEPLPNPCTSQPCHNGGRCSPTPSTSDGFVCQCMPGYRDRLCSTRFSSCNEMLTAPSGSLRYPPNGQSYNLNIQCAWVIRTNQSLVVNVTFNSFDIEDSTECRFDWLQINDGRSASDQIIGRYCGHRLPNGGNIISSGHQLYMWFHSDNSTSHKGFDLTWQSIQPQCGGRFEFDTHGTLASPGSPGNYPRNRNCQWHLVASSSKRIKLTFFSLQLEQHANCNFDYVEIRDGVSGRQLHKFCSSAEPAPPPLLLATHEAIIDFHSDGNGTDTGFQLHYSAEERIPGCGGVYTSKEGIIKSPMAIDPGNGDGSISCEYEIRMAVGESISIEFTKFDMGPANCLELYDVTDDSTNLFQASHCGESGLQLPPSFNSMYNRVLIKYLATGQGSSSFELSYRMSCSYAYDSPTGTIVSPGYPNLTNSEKICTYKITLPPNMVIALTRIDFQLEDSSLTTDDYTVDQAESCGDTDLKINDGLNQNILGPFCSHSPPEEEILSQSNMMILILNTETSSSGRGFKFNYRSVPIGTGKCGGIHTKEGQNIRLPTGEGNKYANNQICTWVIVAPAKKGIMLHWNYLQLESLTDCSADYVEVYSGLRTDDNSKSLGRYCSILHAPSDMVVHDRHVTIRFVSDYSDTYEGFELSYRFVELQSCGGHINGIEGVLTSPEYPMNYSSDLDCHWHLTSPRMTRMALQLDMLDLEVSKDCSHDFIEIRNGGYNTSSLIGTFCGQDFPRILPGFTNEMYIRFHSDASVSGRGFRLHWRVHSIGCGGRVPGNKGVITSPSYPEPYMHNVDCEWELQVHQGSAIDITFEDMDIEDLLNCNYDYINIYSDRRMQPLRSVCSLPNERSRHMFIDSSVATVAFHSDSSNTGRGFRLSFNANCLRNLTNLYGTVESLNYLEPLLNADHTNCNWTIQAPRGNHIRLEFSHFEQLPELLPTELSGGVYLIDQGKTMKIMEPGMIHNATGNVLSILHNSSNVNFQLEYRIDGCLGEFRESSGSFSSPNYPNMYPNNLECYWVIHVEMGQAIELTIDHLDLEESTNCTKDALIISNHPTESSTHERHCGVTPQLVITSVGHKLHVRFTSDDSHNGLGFRATYRAVKATCGGKLTARNGVIESPNYPKNYPAGSHCEWLLEVSLHHQIIFDMQDMVLEEGYDCSWDYLEAFDMSPGDGLDDTEGDRIFKVCDGWSNARNRSTSNTALLRFVSDDSGSRRGFRLHFRESCGQTVDVDETDFDYLMMQRQAARNESCVWVLRATDPGKHIIFTPTEILLHPEASQMYPSEGDCMPYGIQIYDGVEPKGTPRTRFCHSHPPAIISNGRALTIKVPLNVVAVFDGHYMTMDTACGSLYTALSGRFTTPYYPNSYPTNIECTWVIQAISGNSLSLTFESMDLEQSDGCNNDYVEVREESATGQLIGVYCGNQVPNVLRVKGSIWLKFKSDNDVVGEGFMASYNYEYHNEINGTEGVIESPNYPAKFVSNQVYSWRVTVDKEYVIVINVHHIRDVDHSELNFYDGYSDIGSKLEHLPGQPLTSSTNVVYFTTTRGPFELSWQRLSKESLRSNRTAEEQSRTCGNQLVNINRTVISFNSPGYPSGYATNLQCSWNLIASNPAMHSVLQLITVDLEQIGDPDDCNIDYLRISSSGDMQNWRELARICSKPNDTNRMYHGQPYLKLEFITDASVNRTGFSSLIKTACGSDLSDSRGFVNITQLSGLVSMLEQDCVWTLRVRQGRRIRITFPDSQLQDPNTIIGDASSDLQLCRNYFMIRNGFAEDSPFLGRGKYCNNGITDILETTSNRAYIKFHRMGFPRFRASFRYEELSSACSRHIILDMETQAQVINSPNYPNLPHPHSECVWTITVPSHHRISLEFTGKFELAPPESPDNCQREYIQLNDGSTELRPQLGRFCGSQTPDTIYSSGNQMRIKFYTDVAEPHQGFKATVKIARCGGSYYSSQGIINSPTAEELSRASEVFPINECVYTIEMEKGNTIQLIFDTMNFPISDNCTTDAHLQLEEIEAFGEEGTEERESDRLHICGTASRQFTVETNKIIIRLVVPQKVSIPKNVGFQLTYKTVGSRCGSKIRAQQGILQTPGYPLGVIKPSHCVWSLEVAKGQRIKVQILDFDTGGGRNGTISSSFRGRLMFANDHKMQSVLGRYTENPPAEIISADNTMGIDAFLLPFTSTSGIKLRFSAYGQSECGGQTDVEAGGNLSFDRTNASSLVYCNYYMTPPVNTTLVLQVKEYNSTNNPMMRNTYICAESSPLKLMRMRQSEVLIPKLLCDPNVVYPLTVRLPFPMQVTVSGNTRNRMTRLAFDYRLMHCGGVIPLDPGDNLTIKEPQIVSDSAVDCAWSIGPDGLISDADSADVQLEVSLSTQLALDCEKEYLLVRSGPDQNSPLYGKYCGQATEANIVVERGLFFEYHSPHSNPNTTFNVTVKYGSGCGGHLQYPYRQIDFNEQYKNNVECIWELESEVGFHIGLLFDGRFYIEDSKNCSKDYLLVQQRDDQDANNTGNWTTLAKICGRSPPKSINTTSSAMRLIFRSDGDVLGDGFVAKFERNCGGIIYVDSEMKYLTSPGFPLRYETNLNCNWTLVPREENAPGVWVSFITFDLEQAPTSVCLFDNLTVITRDESESSEAIICGVKQKHEYRAKKSISLILRTDNSFSGRGFRLAHSTQLCGGVVNRTSIIESPRQHTDNTFPPNSNCYWNLTAPEGKKFIIKFEMLDFESQSLCQYDGVDIYAGRVPDERQRRGRFCGRAIKDLPILSIAQNRALIHSYSDGRDPSRGFRAAIRIIPNCDERILVNDSRSYSYTKYYNPNGYDPNLDCHIVFEAPAGYQIRLEFRNFHVQQGTSDCPNDYVELRDGAGPFADSIGKFCGNDLPPTISSSQHTIFLRFVTDDSINDSGFDLIATAERSSCGESSIRLSSSTGATQATINSPSEAGRRSGQVVVCYWKITSDKPVHLIFDQFDLDQSNVNGTCDGDYVKLYNSEDAKMISDGYGSELVFDGHAAGQNYLNFATEHVYCGKVKPDIYYGNTNAVYVKSRFNATASKTGFRLTAIVETDCSRHFEGLQGRIKFSETNNCDILIKAPTNHTLSLYFTDILIYGSDCNDEYIEMFDNANHSLHRHCSTMDTKTNLFTRTNEVRVHLRSGTYLLSFDMTFLASPIEAESGCGGQFYNTEGIFANPYYPENVRNNSDCRWIVRVPSNNRVLLTFEDFNLGSKSTCHTDFLQILETNEATGAETEMRRFCGEDHPRVYKSNRSQLVIRFHKSVNYDGIGWVIKFSGVYANYEIPRYLLLNY</sequence>
<feature type="domain" description="CUB" evidence="17">
    <location>
        <begin position="2528"/>
        <end position="2647"/>
    </location>
</feature>
<feature type="domain" description="CUB" evidence="17">
    <location>
        <begin position="2769"/>
        <end position="2886"/>
    </location>
</feature>
<feature type="domain" description="EGF-like" evidence="18">
    <location>
        <begin position="191"/>
        <end position="232"/>
    </location>
</feature>
<accession>B4ND20</accession>
<evidence type="ECO:0000256" key="14">
    <source>
        <dbReference type="PROSITE-ProRule" id="PRU00076"/>
    </source>
</evidence>
<evidence type="ECO:0000256" key="7">
    <source>
        <dbReference type="ARBA" id="ARBA00022737"/>
    </source>
</evidence>
<dbReference type="FunFam" id="2.60.120.290:FF:000091">
    <property type="entry name" value="Cubilin homolog"/>
    <property type="match status" value="1"/>
</dbReference>
<feature type="domain" description="CUB" evidence="17">
    <location>
        <begin position="1224"/>
        <end position="1336"/>
    </location>
</feature>
<keyword evidence="2" id="KW-0813">Transport</keyword>
<keyword evidence="3" id="KW-1003">Cell membrane</keyword>
<dbReference type="PROSITE" id="PS50026">
    <property type="entry name" value="EGF_3"/>
    <property type="match status" value="5"/>
</dbReference>
<feature type="domain" description="CUB" evidence="17">
    <location>
        <begin position="1678"/>
        <end position="1779"/>
    </location>
</feature>
<feature type="domain" description="CUB" evidence="17">
    <location>
        <begin position="3124"/>
        <end position="3240"/>
    </location>
</feature>
<dbReference type="SMART" id="SM00042">
    <property type="entry name" value="CUB"/>
    <property type="match status" value="24"/>
</dbReference>
<feature type="coiled-coil region" evidence="15">
    <location>
        <begin position="110"/>
        <end position="151"/>
    </location>
</feature>
<evidence type="ECO:0000256" key="13">
    <source>
        <dbReference type="PROSITE-ProRule" id="PRU00059"/>
    </source>
</evidence>
<dbReference type="PROSITE" id="PS01187">
    <property type="entry name" value="EGF_CA"/>
    <property type="match status" value="2"/>
</dbReference>
<feature type="domain" description="CUB" evidence="17">
    <location>
        <begin position="2275"/>
        <end position="2395"/>
    </location>
</feature>
<feature type="domain" description="CUB" evidence="17">
    <location>
        <begin position="857"/>
        <end position="980"/>
    </location>
</feature>
<keyword evidence="8" id="KW-0106">Calcium</keyword>
<comment type="caution">
    <text evidence="14">Lacks conserved residue(s) required for the propagation of feature annotation.</text>
</comment>
<dbReference type="CDD" id="cd00041">
    <property type="entry name" value="CUB"/>
    <property type="match status" value="23"/>
</dbReference>
<evidence type="ECO:0000256" key="3">
    <source>
        <dbReference type="ARBA" id="ARBA00022475"/>
    </source>
</evidence>
<dbReference type="FunCoup" id="B4ND20">
    <property type="interactions" value="3"/>
</dbReference>
<feature type="disulfide bond" evidence="14">
    <location>
        <begin position="450"/>
        <end position="459"/>
    </location>
</feature>
<evidence type="ECO:0000256" key="11">
    <source>
        <dbReference type="ARBA" id="ARBA00023157"/>
    </source>
</evidence>
<dbReference type="OrthoDB" id="10009301at2759"/>
<feature type="domain" description="CUB" evidence="17">
    <location>
        <begin position="1559"/>
        <end position="1677"/>
    </location>
</feature>
<feature type="disulfide bond" evidence="13">
    <location>
        <begin position="2769"/>
        <end position="2796"/>
    </location>
</feature>
<keyword evidence="20" id="KW-1185">Reference proteome</keyword>
<evidence type="ECO:0000256" key="10">
    <source>
        <dbReference type="ARBA" id="ARBA00023136"/>
    </source>
</evidence>
<feature type="domain" description="CUB" evidence="17">
    <location>
        <begin position="3006"/>
        <end position="3122"/>
    </location>
</feature>
<dbReference type="InterPro" id="IPR035914">
    <property type="entry name" value="Sperma_CUB_dom_sf"/>
</dbReference>
<feature type="domain" description="EGF-like" evidence="18">
    <location>
        <begin position="153"/>
        <end position="189"/>
    </location>
</feature>
<dbReference type="STRING" id="7260.B4ND20"/>
<keyword evidence="10" id="KW-0472">Membrane</keyword>
<feature type="disulfide bond" evidence="14">
    <location>
        <begin position="179"/>
        <end position="188"/>
    </location>
</feature>
<dbReference type="EMBL" id="CH964239">
    <property type="protein sequence ID" value="EDW82729.2"/>
    <property type="molecule type" value="Genomic_DNA"/>
</dbReference>
<dbReference type="KEGG" id="dwi:6649047"/>
<evidence type="ECO:0000313" key="20">
    <source>
        <dbReference type="Proteomes" id="UP000007798"/>
    </source>
</evidence>
<dbReference type="CDD" id="cd22201">
    <property type="entry name" value="cubilin_NTD"/>
    <property type="match status" value="1"/>
</dbReference>
<dbReference type="Gene3D" id="2.60.120.290">
    <property type="entry name" value="Spermadhesin, CUB domain"/>
    <property type="match status" value="26"/>
</dbReference>
<dbReference type="FunFam" id="2.60.120.290:FF:000013">
    <property type="entry name" value="Membrane frizzled-related protein"/>
    <property type="match status" value="3"/>
</dbReference>
<evidence type="ECO:0000256" key="4">
    <source>
        <dbReference type="ARBA" id="ARBA00022536"/>
    </source>
</evidence>
<dbReference type="GO" id="GO:0015031">
    <property type="term" value="P:protein transport"/>
    <property type="evidence" value="ECO:0007669"/>
    <property type="project" value="UniProtKB-KW"/>
</dbReference>
<keyword evidence="12" id="KW-0325">Glycoprotein</keyword>
<dbReference type="SUPFAM" id="SSF57196">
    <property type="entry name" value="EGF/Laminin"/>
    <property type="match status" value="4"/>
</dbReference>
<dbReference type="FunFam" id="2.60.120.290:FF:000092">
    <property type="entry name" value="Cubilin homolog"/>
    <property type="match status" value="1"/>
</dbReference>
<evidence type="ECO:0000256" key="15">
    <source>
        <dbReference type="SAM" id="Coils"/>
    </source>
</evidence>
<feature type="chain" id="PRO_5006458347" description="Cubilin" evidence="16">
    <location>
        <begin position="22"/>
        <end position="3746"/>
    </location>
</feature>
<feature type="disulfide bond" evidence="13">
    <location>
        <begin position="987"/>
        <end position="1014"/>
    </location>
</feature>
<dbReference type="GO" id="GO:0003008">
    <property type="term" value="P:system process"/>
    <property type="evidence" value="ECO:0007669"/>
    <property type="project" value="UniProtKB-ARBA"/>
</dbReference>
<feature type="domain" description="CUB" evidence="17">
    <location>
        <begin position="1108"/>
        <end position="1220"/>
    </location>
</feature>
<keyword evidence="15" id="KW-0175">Coiled coil</keyword>
<evidence type="ECO:0008006" key="21">
    <source>
        <dbReference type="Google" id="ProtNLM"/>
    </source>
</evidence>
<feature type="domain" description="CUB" evidence="17">
    <location>
        <begin position="1444"/>
        <end position="1555"/>
    </location>
</feature>
<keyword evidence="9" id="KW-0653">Protein transport</keyword>
<feature type="domain" description="CUB" evidence="17">
    <location>
        <begin position="987"/>
        <end position="1103"/>
    </location>
</feature>
<dbReference type="SMR" id="B4ND20"/>
<dbReference type="SUPFAM" id="SSF49854">
    <property type="entry name" value="Spermadhesin, CUB domain"/>
    <property type="match status" value="26"/>
</dbReference>
<feature type="non-terminal residue" evidence="19">
    <location>
        <position position="3746"/>
    </location>
</feature>
<dbReference type="InterPro" id="IPR001881">
    <property type="entry name" value="EGF-like_Ca-bd_dom"/>
</dbReference>
<dbReference type="SMART" id="SM00179">
    <property type="entry name" value="EGF_CA"/>
    <property type="match status" value="7"/>
</dbReference>
<dbReference type="Pfam" id="PF00431">
    <property type="entry name" value="CUB"/>
    <property type="match status" value="21"/>
</dbReference>
<dbReference type="GO" id="GO:0005509">
    <property type="term" value="F:calcium ion binding"/>
    <property type="evidence" value="ECO:0007669"/>
    <property type="project" value="InterPro"/>
</dbReference>
<dbReference type="InterPro" id="IPR000859">
    <property type="entry name" value="CUB_dom"/>
</dbReference>
<dbReference type="HOGENOM" id="CLU_230796_0_0_1"/>
<feature type="domain" description="CUB" evidence="17">
    <location>
        <begin position="507"/>
        <end position="621"/>
    </location>
</feature>
<dbReference type="Pfam" id="PF07645">
    <property type="entry name" value="EGF_CA"/>
    <property type="match status" value="3"/>
</dbReference>
<feature type="disulfide bond" evidence="13">
    <location>
        <begin position="3124"/>
        <end position="3151"/>
    </location>
</feature>
<evidence type="ECO:0000313" key="19">
    <source>
        <dbReference type="EMBL" id="EDW82729.2"/>
    </source>
</evidence>
<gene>
    <name evidence="19" type="primary">Dwil\GK10140</name>
    <name evidence="19" type="ORF">Dwil_GK10140</name>
</gene>
<feature type="domain" description="CUB" evidence="17">
    <location>
        <begin position="3243"/>
        <end position="3359"/>
    </location>
</feature>
<keyword evidence="4 14" id="KW-0245">EGF-like domain</keyword>
<proteinExistence type="predicted"/>
<feature type="signal peptide" evidence="16">
    <location>
        <begin position="1"/>
        <end position="21"/>
    </location>
</feature>
<dbReference type="InterPro" id="IPR013032">
    <property type="entry name" value="EGF-like_CS"/>
</dbReference>
<feature type="domain" description="CUB" evidence="17">
    <location>
        <begin position="3510"/>
        <end position="3610"/>
    </location>
</feature>
<dbReference type="FunFam" id="2.60.120.290:FF:000060">
    <property type="entry name" value="Cubilin homolog"/>
    <property type="match status" value="1"/>
</dbReference>
<feature type="domain" description="CUB" evidence="17">
    <location>
        <begin position="1337"/>
        <end position="1442"/>
    </location>
</feature>
<dbReference type="GO" id="GO:0005886">
    <property type="term" value="C:plasma membrane"/>
    <property type="evidence" value="ECO:0007669"/>
    <property type="project" value="UniProtKB-SubCell"/>
</dbReference>
<dbReference type="CDD" id="cd00054">
    <property type="entry name" value="EGF_CA"/>
    <property type="match status" value="5"/>
</dbReference>
<keyword evidence="5" id="KW-0479">Metal-binding</keyword>
<keyword evidence="6 16" id="KW-0732">Signal</keyword>
<evidence type="ECO:0000259" key="17">
    <source>
        <dbReference type="PROSITE" id="PS01180"/>
    </source>
</evidence>
<organism evidence="19 20">
    <name type="scientific">Drosophila willistoni</name>
    <name type="common">Fruit fly</name>
    <dbReference type="NCBI Taxonomy" id="7260"/>
    <lineage>
        <taxon>Eukaryota</taxon>
        <taxon>Metazoa</taxon>
        <taxon>Ecdysozoa</taxon>
        <taxon>Arthropoda</taxon>
        <taxon>Hexapoda</taxon>
        <taxon>Insecta</taxon>
        <taxon>Pterygota</taxon>
        <taxon>Neoptera</taxon>
        <taxon>Endopterygota</taxon>
        <taxon>Diptera</taxon>
        <taxon>Brachycera</taxon>
        <taxon>Muscomorpha</taxon>
        <taxon>Ephydroidea</taxon>
        <taxon>Drosophilidae</taxon>
        <taxon>Drosophila</taxon>
        <taxon>Sophophora</taxon>
    </lineage>
</organism>
<feature type="disulfide bond" evidence="14">
    <location>
        <begin position="491"/>
        <end position="500"/>
    </location>
</feature>
<feature type="disulfide bond" evidence="14">
    <location>
        <begin position="222"/>
        <end position="231"/>
    </location>
</feature>
<feature type="domain" description="CUB" evidence="17">
    <location>
        <begin position="2889"/>
        <end position="3005"/>
    </location>
</feature>
<protein>
    <recommendedName>
        <fullName evidence="21">Cubilin</fullName>
    </recommendedName>
</protein>
<evidence type="ECO:0000256" key="12">
    <source>
        <dbReference type="ARBA" id="ARBA00023180"/>
    </source>
</evidence>
<feature type="domain" description="CUB" evidence="17">
    <location>
        <begin position="1799"/>
        <end position="1909"/>
    </location>
</feature>
<keyword evidence="7" id="KW-0677">Repeat</keyword>
<dbReference type="FunFam" id="2.10.25.10:FF:000260">
    <property type="entry name" value="Notch receptor 4"/>
    <property type="match status" value="1"/>
</dbReference>
<evidence type="ECO:0000256" key="1">
    <source>
        <dbReference type="ARBA" id="ARBA00004202"/>
    </source>
</evidence>
<dbReference type="InterPro" id="IPR000152">
    <property type="entry name" value="EGF-type_Asp/Asn_hydroxyl_site"/>
</dbReference>
<dbReference type="PROSITE" id="PS00010">
    <property type="entry name" value="ASX_HYDROXYL"/>
    <property type="match status" value="2"/>
</dbReference>
<evidence type="ECO:0000256" key="16">
    <source>
        <dbReference type="SAM" id="SignalP"/>
    </source>
</evidence>
<evidence type="ECO:0000256" key="5">
    <source>
        <dbReference type="ARBA" id="ARBA00022723"/>
    </source>
</evidence>
<name>B4ND20_DROWI</name>
<feature type="disulfide bond" evidence="13">
    <location>
        <begin position="2147"/>
        <end position="2174"/>
    </location>
</feature>
<feature type="domain" description="CUB" evidence="17">
    <location>
        <begin position="2025"/>
        <end position="2146"/>
    </location>
</feature>
<dbReference type="PANTHER" id="PTHR24251">
    <property type="entry name" value="OVOCHYMASE-RELATED"/>
    <property type="match status" value="1"/>
</dbReference>
<feature type="domain" description="CUB" evidence="17">
    <location>
        <begin position="625"/>
        <end position="738"/>
    </location>
</feature>
<evidence type="ECO:0000256" key="9">
    <source>
        <dbReference type="ARBA" id="ARBA00022927"/>
    </source>
</evidence>
<dbReference type="FunFam" id="2.10.25.10:FF:000321">
    <property type="entry name" value="Protein delta homolog 1"/>
    <property type="match status" value="1"/>
</dbReference>
<dbReference type="InParanoid" id="B4ND20"/>
<feature type="domain" description="CUB" evidence="17">
    <location>
        <begin position="744"/>
        <end position="856"/>
    </location>
</feature>
<dbReference type="InterPro" id="IPR049883">
    <property type="entry name" value="NOTCH1_EGF-like"/>
</dbReference>
<feature type="domain" description="CUB" evidence="17">
    <location>
        <begin position="2397"/>
        <end position="2524"/>
    </location>
</feature>
<feature type="domain" description="CUB" evidence="17">
    <location>
        <begin position="3618"/>
        <end position="3732"/>
    </location>
</feature>
<dbReference type="Pfam" id="PF00008">
    <property type="entry name" value="EGF"/>
    <property type="match status" value="2"/>
</dbReference>
<feature type="disulfide bond" evidence="13">
    <location>
        <begin position="625"/>
        <end position="652"/>
    </location>
</feature>
<dbReference type="Proteomes" id="UP000007798">
    <property type="component" value="Unassembled WGS sequence"/>
</dbReference>
<dbReference type="eggNOG" id="KOG4292">
    <property type="taxonomic scope" value="Eukaryota"/>
</dbReference>
<dbReference type="FunFam" id="2.60.120.290:FF:000005">
    <property type="entry name" value="Procollagen C-endopeptidase enhancer 1"/>
    <property type="match status" value="5"/>
</dbReference>
<evidence type="ECO:0000256" key="2">
    <source>
        <dbReference type="ARBA" id="ARBA00022448"/>
    </source>
</evidence>
<feature type="domain" description="CUB" evidence="17">
    <location>
        <begin position="3363"/>
        <end position="3507"/>
    </location>
</feature>
<keyword evidence="11 14" id="KW-1015">Disulfide bond</keyword>
<feature type="domain" description="CUB" evidence="17">
    <location>
        <begin position="2147"/>
        <end position="2269"/>
    </location>
</feature>
<feature type="domain" description="EGF-like" evidence="18">
    <location>
        <begin position="423"/>
        <end position="460"/>
    </location>
</feature>